<keyword evidence="16" id="KW-1185">Reference proteome</keyword>
<evidence type="ECO:0000313" key="15">
    <source>
        <dbReference type="EMBL" id="BCS99118.1"/>
    </source>
</evidence>
<dbReference type="RefSeq" id="WP_236890473.1">
    <property type="nucleotide sequence ID" value="NZ_AP024488.1"/>
</dbReference>
<keyword evidence="7 11" id="KW-0472">Membrane</keyword>
<name>A0ABM7PNJ9_9BACT</name>
<dbReference type="Pfam" id="PF00672">
    <property type="entry name" value="HAMP"/>
    <property type="match status" value="1"/>
</dbReference>
<dbReference type="PROSITE" id="PS50885">
    <property type="entry name" value="HAMP"/>
    <property type="match status" value="1"/>
</dbReference>
<evidence type="ECO:0000256" key="10">
    <source>
        <dbReference type="PROSITE-ProRule" id="PRU00284"/>
    </source>
</evidence>
<proteinExistence type="inferred from homology"/>
<evidence type="ECO:0000256" key="1">
    <source>
        <dbReference type="ARBA" id="ARBA00004429"/>
    </source>
</evidence>
<reference evidence="15 16" key="1">
    <citation type="submission" date="2021-02" db="EMBL/GenBank/DDBJ databases">
        <title>Complete genome of Desulfoluna sp. strain ASN36.</title>
        <authorList>
            <person name="Takahashi A."/>
            <person name="Kojima H."/>
            <person name="Fukui M."/>
        </authorList>
    </citation>
    <scope>NUCLEOTIDE SEQUENCE [LARGE SCALE GENOMIC DNA]</scope>
    <source>
        <strain evidence="15 16">ASN36</strain>
    </source>
</reference>
<evidence type="ECO:0000256" key="7">
    <source>
        <dbReference type="ARBA" id="ARBA00023136"/>
    </source>
</evidence>
<dbReference type="PROSITE" id="PS50111">
    <property type="entry name" value="CHEMOTAXIS_TRANSDUC_2"/>
    <property type="match status" value="1"/>
</dbReference>
<dbReference type="SUPFAM" id="SSF58104">
    <property type="entry name" value="Methyl-accepting chemotaxis protein (MCP) signaling domain"/>
    <property type="match status" value="1"/>
</dbReference>
<dbReference type="EMBL" id="AP024488">
    <property type="protein sequence ID" value="BCS99118.1"/>
    <property type="molecule type" value="Genomic_DNA"/>
</dbReference>
<evidence type="ECO:0000256" key="11">
    <source>
        <dbReference type="SAM" id="Phobius"/>
    </source>
</evidence>
<sequence length="683" mass="72992">MLKNLNLKMRMFLYIGTIACLAFAVTIGVVAVKSGNMAREDAREKSVETSHRYGGIIKAEIEVAMAAARTLAQTVEALKLSGQIPERKTMDQILKQLTAENPSFLSTWMVWEPNALDNRDSAFANTTGYDATGRYAHFASRRGSDISIAPFSGYETKDYYRIPKSQGTETVIEPFIGTVNGKKTLMTSLCVPMRHKGQIIGVAGVSMALETIQEQFTKIRIFDTGYITVLSNTGIVVTHPNPDLLGKSAFQAAPWLNAFRENISSGHSIFTKNQSAALGEEVGRFGEPVWVGNTNTPWTVMVNIPVSEALKKANNIKHVSIGIGAAAVTALMLILYLIVNSITGPIKEGVRFAEAMATGDFSQTLEVRQYDEIGKLGNALNHMTSNIGGMIKEISSGVETLSSSSTDLATISEQMTQGTDQASKKTETVAAATEEMSASMTSIAVAMEQASTNVSMVAAASEEMTSTINEVARNTESARSIADTAVSQAKLAHDKIAELGTAAQEIGKVTETISDISDQTNLLALNATIEAARAGEAGKGFAVVATEIKELARLTSEATNDIRNQIGGIQQATSVSVESIEEITKIIDDISEIVSTTATAVEEQAATTQEISQNVSQASQGLTEINENVAQSSKVAGEITSDISEVHNQAIEMTESSSAVNMNAGELLNLAQKLKEMVGQFKV</sequence>
<keyword evidence="5 11" id="KW-0812">Transmembrane</keyword>
<feature type="domain" description="Methyl-accepting transducer" evidence="12">
    <location>
        <begin position="411"/>
        <end position="647"/>
    </location>
</feature>
<keyword evidence="3" id="KW-0145">Chemotaxis</keyword>
<evidence type="ECO:0000259" key="14">
    <source>
        <dbReference type="PROSITE" id="PS50885"/>
    </source>
</evidence>
<keyword evidence="2" id="KW-1003">Cell membrane</keyword>
<organism evidence="15 16">
    <name type="scientific">Desulfoluna limicola</name>
    <dbReference type="NCBI Taxonomy" id="2810562"/>
    <lineage>
        <taxon>Bacteria</taxon>
        <taxon>Pseudomonadati</taxon>
        <taxon>Thermodesulfobacteriota</taxon>
        <taxon>Desulfobacteria</taxon>
        <taxon>Desulfobacterales</taxon>
        <taxon>Desulfolunaceae</taxon>
        <taxon>Desulfoluna</taxon>
    </lineage>
</organism>
<comment type="subcellular location">
    <subcellularLocation>
        <location evidence="1">Cell inner membrane</location>
        <topology evidence="1">Multi-pass membrane protein</topology>
    </subcellularLocation>
</comment>
<dbReference type="Proteomes" id="UP001320148">
    <property type="component" value="Chromosome"/>
</dbReference>
<feature type="transmembrane region" description="Helical" evidence="11">
    <location>
        <begin position="319"/>
        <end position="339"/>
    </location>
</feature>
<dbReference type="SMART" id="SM00283">
    <property type="entry name" value="MA"/>
    <property type="match status" value="1"/>
</dbReference>
<keyword evidence="4" id="KW-0997">Cell inner membrane</keyword>
<evidence type="ECO:0000256" key="8">
    <source>
        <dbReference type="ARBA" id="ARBA00023224"/>
    </source>
</evidence>
<dbReference type="Gene3D" id="1.10.287.950">
    <property type="entry name" value="Methyl-accepting chemotaxis protein"/>
    <property type="match status" value="1"/>
</dbReference>
<dbReference type="PANTHER" id="PTHR32089:SF112">
    <property type="entry name" value="LYSOZYME-LIKE PROTEIN-RELATED"/>
    <property type="match status" value="1"/>
</dbReference>
<evidence type="ECO:0000313" key="16">
    <source>
        <dbReference type="Proteomes" id="UP001320148"/>
    </source>
</evidence>
<dbReference type="InterPro" id="IPR033479">
    <property type="entry name" value="dCache_1"/>
</dbReference>
<dbReference type="Pfam" id="PF00015">
    <property type="entry name" value="MCPsignal"/>
    <property type="match status" value="1"/>
</dbReference>
<gene>
    <name evidence="15" type="ORF">DSLASN_47500</name>
</gene>
<dbReference type="CDD" id="cd12913">
    <property type="entry name" value="PDC1_MCP_like"/>
    <property type="match status" value="1"/>
</dbReference>
<feature type="domain" description="HAMP" evidence="14">
    <location>
        <begin position="340"/>
        <end position="392"/>
    </location>
</feature>
<evidence type="ECO:0000256" key="9">
    <source>
        <dbReference type="ARBA" id="ARBA00029447"/>
    </source>
</evidence>
<evidence type="ECO:0000256" key="6">
    <source>
        <dbReference type="ARBA" id="ARBA00022989"/>
    </source>
</evidence>
<evidence type="ECO:0000256" key="2">
    <source>
        <dbReference type="ARBA" id="ARBA00022475"/>
    </source>
</evidence>
<keyword evidence="6 11" id="KW-1133">Transmembrane helix</keyword>
<feature type="transmembrane region" description="Helical" evidence="11">
    <location>
        <begin position="12"/>
        <end position="32"/>
    </location>
</feature>
<accession>A0ABM7PNJ9</accession>
<evidence type="ECO:0000259" key="13">
    <source>
        <dbReference type="PROSITE" id="PS50192"/>
    </source>
</evidence>
<evidence type="ECO:0000259" key="12">
    <source>
        <dbReference type="PROSITE" id="PS50111"/>
    </source>
</evidence>
<dbReference type="Pfam" id="PF02743">
    <property type="entry name" value="dCache_1"/>
    <property type="match status" value="1"/>
</dbReference>
<dbReference type="Gene3D" id="3.30.450.20">
    <property type="entry name" value="PAS domain"/>
    <property type="match status" value="2"/>
</dbReference>
<dbReference type="SMART" id="SM00304">
    <property type="entry name" value="HAMP"/>
    <property type="match status" value="1"/>
</dbReference>
<dbReference type="CDD" id="cd06225">
    <property type="entry name" value="HAMP"/>
    <property type="match status" value="1"/>
</dbReference>
<dbReference type="InterPro" id="IPR000727">
    <property type="entry name" value="T_SNARE_dom"/>
</dbReference>
<feature type="domain" description="T-SNARE coiled-coil homology" evidence="13">
    <location>
        <begin position="570"/>
        <end position="632"/>
    </location>
</feature>
<evidence type="ECO:0000256" key="3">
    <source>
        <dbReference type="ARBA" id="ARBA00022500"/>
    </source>
</evidence>
<protein>
    <submittedName>
        <fullName evidence="15">Chemotaxis protein</fullName>
    </submittedName>
</protein>
<dbReference type="CDD" id="cd12912">
    <property type="entry name" value="PDC2_MCP_like"/>
    <property type="match status" value="1"/>
</dbReference>
<dbReference type="InterPro" id="IPR004089">
    <property type="entry name" value="MCPsignal_dom"/>
</dbReference>
<dbReference type="PANTHER" id="PTHR32089">
    <property type="entry name" value="METHYL-ACCEPTING CHEMOTAXIS PROTEIN MCPB"/>
    <property type="match status" value="1"/>
</dbReference>
<evidence type="ECO:0000256" key="4">
    <source>
        <dbReference type="ARBA" id="ARBA00022519"/>
    </source>
</evidence>
<dbReference type="CDD" id="cd11386">
    <property type="entry name" value="MCP_signal"/>
    <property type="match status" value="1"/>
</dbReference>
<evidence type="ECO:0000256" key="5">
    <source>
        <dbReference type="ARBA" id="ARBA00022692"/>
    </source>
</evidence>
<dbReference type="InterPro" id="IPR003660">
    <property type="entry name" value="HAMP_dom"/>
</dbReference>
<dbReference type="PROSITE" id="PS50192">
    <property type="entry name" value="T_SNARE"/>
    <property type="match status" value="1"/>
</dbReference>
<comment type="similarity">
    <text evidence="9">Belongs to the methyl-accepting chemotaxis (MCP) protein family.</text>
</comment>
<keyword evidence="8 10" id="KW-0807">Transducer</keyword>